<name>A0A356LE63_9BURK</name>
<dbReference type="Pfam" id="PF05532">
    <property type="entry name" value="CsbD"/>
    <property type="match status" value="1"/>
</dbReference>
<evidence type="ECO:0000313" key="3">
    <source>
        <dbReference type="EMBL" id="HBP29232.1"/>
    </source>
</evidence>
<dbReference type="Proteomes" id="UP000264036">
    <property type="component" value="Unassembled WGS sequence"/>
</dbReference>
<dbReference type="SUPFAM" id="SSF69047">
    <property type="entry name" value="Hypothetical protein YjbJ"/>
    <property type="match status" value="1"/>
</dbReference>
<dbReference type="InterPro" id="IPR050423">
    <property type="entry name" value="UPF0337_stress_rsp"/>
</dbReference>
<protein>
    <submittedName>
        <fullName evidence="3">CsbD family protein</fullName>
    </submittedName>
</protein>
<comment type="similarity">
    <text evidence="1">Belongs to the UPF0337 (CsbD) family.</text>
</comment>
<reference evidence="3 4" key="1">
    <citation type="journal article" date="2018" name="Nat. Biotechnol.">
        <title>A standardized bacterial taxonomy based on genome phylogeny substantially revises the tree of life.</title>
        <authorList>
            <person name="Parks D.H."/>
            <person name="Chuvochina M."/>
            <person name="Waite D.W."/>
            <person name="Rinke C."/>
            <person name="Skarshewski A."/>
            <person name="Chaumeil P.A."/>
            <person name="Hugenholtz P."/>
        </authorList>
    </citation>
    <scope>NUCLEOTIDE SEQUENCE [LARGE SCALE GENOMIC DNA]</scope>
    <source>
        <strain evidence="3">UBA10707</strain>
    </source>
</reference>
<dbReference type="EMBL" id="DOEK01000017">
    <property type="protein sequence ID" value="HBP29232.1"/>
    <property type="molecule type" value="Genomic_DNA"/>
</dbReference>
<dbReference type="AlphaFoldDB" id="A0A356LE63"/>
<feature type="domain" description="CsbD-like" evidence="2">
    <location>
        <begin position="4"/>
        <end position="56"/>
    </location>
</feature>
<dbReference type="InterPro" id="IPR036629">
    <property type="entry name" value="YjbJ_sf"/>
</dbReference>
<proteinExistence type="inferred from homology"/>
<evidence type="ECO:0000259" key="2">
    <source>
        <dbReference type="Pfam" id="PF05532"/>
    </source>
</evidence>
<organism evidence="3 4">
    <name type="scientific">Advenella kashmirensis</name>
    <dbReference type="NCBI Taxonomy" id="310575"/>
    <lineage>
        <taxon>Bacteria</taxon>
        <taxon>Pseudomonadati</taxon>
        <taxon>Pseudomonadota</taxon>
        <taxon>Betaproteobacteria</taxon>
        <taxon>Burkholderiales</taxon>
        <taxon>Alcaligenaceae</taxon>
    </lineage>
</organism>
<dbReference type="InterPro" id="IPR026042">
    <property type="entry name" value="YjbJ"/>
</dbReference>
<evidence type="ECO:0000313" key="4">
    <source>
        <dbReference type="Proteomes" id="UP000264036"/>
    </source>
</evidence>
<dbReference type="InterPro" id="IPR008462">
    <property type="entry name" value="CsbD"/>
</dbReference>
<dbReference type="Gene3D" id="1.10.1470.10">
    <property type="entry name" value="YjbJ"/>
    <property type="match status" value="1"/>
</dbReference>
<comment type="caution">
    <text evidence="3">The sequence shown here is derived from an EMBL/GenBank/DDBJ whole genome shotgun (WGS) entry which is preliminary data.</text>
</comment>
<evidence type="ECO:0000256" key="1">
    <source>
        <dbReference type="ARBA" id="ARBA00009129"/>
    </source>
</evidence>
<dbReference type="PANTHER" id="PTHR34977:SF1">
    <property type="entry name" value="UPF0337 PROTEIN YJBJ"/>
    <property type="match status" value="1"/>
</dbReference>
<dbReference type="PANTHER" id="PTHR34977">
    <property type="entry name" value="UPF0337 PROTEIN YJBJ"/>
    <property type="match status" value="1"/>
</dbReference>
<accession>A0A356LE63</accession>
<dbReference type="PIRSF" id="PIRSF039008">
    <property type="entry name" value="YjbJ"/>
    <property type="match status" value="1"/>
</dbReference>
<gene>
    <name evidence="3" type="ORF">DD666_07435</name>
</gene>
<sequence>MNKDIAAGKWEQVKGSVKQTWGELTDDDVAQVNGSAQKLAGILQEKYGRTKEEAEKQVSDFWSRHNNDL</sequence>